<protein>
    <submittedName>
        <fullName evidence="2">Uncharacterized protein</fullName>
    </submittedName>
</protein>
<accession>A0A078B924</accession>
<dbReference type="InParanoid" id="A0A078B924"/>
<evidence type="ECO:0000313" key="2">
    <source>
        <dbReference type="EMBL" id="CDW90058.1"/>
    </source>
</evidence>
<dbReference type="EMBL" id="CCKQ01018121">
    <property type="protein sequence ID" value="CDW90058.1"/>
    <property type="molecule type" value="Genomic_DNA"/>
</dbReference>
<feature type="region of interest" description="Disordered" evidence="1">
    <location>
        <begin position="774"/>
        <end position="814"/>
    </location>
</feature>
<proteinExistence type="predicted"/>
<dbReference type="AlphaFoldDB" id="A0A078B924"/>
<reference evidence="2 3" key="1">
    <citation type="submission" date="2014-06" db="EMBL/GenBank/DDBJ databases">
        <authorList>
            <person name="Swart Estienne"/>
        </authorList>
    </citation>
    <scope>NUCLEOTIDE SEQUENCE [LARGE SCALE GENOMIC DNA]</scope>
    <source>
        <strain evidence="2 3">130c</strain>
    </source>
</reference>
<evidence type="ECO:0000313" key="3">
    <source>
        <dbReference type="Proteomes" id="UP000039865"/>
    </source>
</evidence>
<sequence length="814" mass="93875">MPKEYHSPKITMNSLSLSKQYSDKPSNGRKVIVEQNYQNKQTTSQSIIQNNAKAKSIKQGLSPPSYSHLRKFLTNVSSTKIPPRPLQYMITQEPNEQTNQSQIITIITEDTQTVNFEPPKPLIEQNTLNLGIAISQDESHITMGLGDEAEDCTYNKTNTDRSKLLFSRGESQFDILSSVNIEDNVDKIFREYEVQVRQQVEEEIQKQLQKTKTQEIELMIFPEMYDEQNEGRIIMETDKSETVPTMPNERSTRYSQNQNNRKYLMMKHAKNNHSRDKLEFNKFIQPNQKQQIPVIKPPKSPDNQSILLNVLSKKNIYQTADKAQLNLEYNALETEKFNSNEKAQYRINANVSQEYLDFIHNSKLLVQQQTEDKNIVNSFRPSSVSRGIFFSFDSNKKQYPQASNSKKKSLIYNSQISSPERIRGSSRCLKIGSDQFCPIINLNQANRLGDRDRTPSINDRYQSSTTLLFNGKLSEFNQTAPSTNLEQKIQNVHQLLNQTLKSNSNHHRNIKTQMNAYDSIKSTTSLNQIASGQEKLLKVNHSSKLKNQDLAFQLNRDCRSVTNFNVTGALCQNSVLKPSEQSPFRVDLQFYRPNSTLQLNNISSSKTLVEGQQKLQMTIEEPQQDMQNKIINEKHKRLLKSIKGNIAKNRRVAFSSLDENKLNLINPNNQTNGDKRLNKYLNHKHKQLGMQELTQSQPKLQISTHTKSTVNCTNQRIDKLKNQTSFQALASKTQNLAKFVQNKVNKQTQETTQKKIPNINTSQQITQAYCHNSLERKQSESHRQKVQSKNQHFTNHILHHSQKSKVQERNKENL</sequence>
<organism evidence="2 3">
    <name type="scientific">Stylonychia lemnae</name>
    <name type="common">Ciliate</name>
    <dbReference type="NCBI Taxonomy" id="5949"/>
    <lineage>
        <taxon>Eukaryota</taxon>
        <taxon>Sar</taxon>
        <taxon>Alveolata</taxon>
        <taxon>Ciliophora</taxon>
        <taxon>Intramacronucleata</taxon>
        <taxon>Spirotrichea</taxon>
        <taxon>Stichotrichia</taxon>
        <taxon>Sporadotrichida</taxon>
        <taxon>Oxytrichidae</taxon>
        <taxon>Stylonychinae</taxon>
        <taxon>Stylonychia</taxon>
    </lineage>
</organism>
<keyword evidence="3" id="KW-1185">Reference proteome</keyword>
<dbReference type="Proteomes" id="UP000039865">
    <property type="component" value="Unassembled WGS sequence"/>
</dbReference>
<evidence type="ECO:0000256" key="1">
    <source>
        <dbReference type="SAM" id="MobiDB-lite"/>
    </source>
</evidence>
<name>A0A078B924_STYLE</name>
<feature type="compositionally biased region" description="Basic and acidic residues" evidence="1">
    <location>
        <begin position="774"/>
        <end position="783"/>
    </location>
</feature>
<feature type="compositionally biased region" description="Basic and acidic residues" evidence="1">
    <location>
        <begin position="805"/>
        <end position="814"/>
    </location>
</feature>
<gene>
    <name evidence="2" type="primary">Contig11234.g11997</name>
    <name evidence="2" type="ORF">STYLEM_19198</name>
</gene>